<dbReference type="CDD" id="cd01637">
    <property type="entry name" value="IMPase_like"/>
    <property type="match status" value="1"/>
</dbReference>
<evidence type="ECO:0000256" key="5">
    <source>
        <dbReference type="ARBA" id="ARBA00022842"/>
    </source>
</evidence>
<dbReference type="GO" id="GO:0008934">
    <property type="term" value="F:inositol monophosphate 1-phosphatase activity"/>
    <property type="evidence" value="ECO:0007669"/>
    <property type="project" value="TreeGrafter"/>
</dbReference>
<dbReference type="AlphaFoldDB" id="A0A1H1G947"/>
<dbReference type="EMBL" id="FNKQ01000005">
    <property type="protein sequence ID" value="SDR09438.1"/>
    <property type="molecule type" value="Genomic_DNA"/>
</dbReference>
<feature type="binding site" evidence="8">
    <location>
        <position position="83"/>
    </location>
    <ligand>
        <name>Mg(2+)</name>
        <dbReference type="ChEBI" id="CHEBI:18420"/>
        <label>1</label>
        <note>catalytic</note>
    </ligand>
</feature>
<evidence type="ECO:0000256" key="1">
    <source>
        <dbReference type="ARBA" id="ARBA00001273"/>
    </source>
</evidence>
<evidence type="ECO:0000256" key="6">
    <source>
        <dbReference type="ARBA" id="ARBA00023277"/>
    </source>
</evidence>
<proteinExistence type="inferred from homology"/>
<dbReference type="InterPro" id="IPR000760">
    <property type="entry name" value="Inositol_monophosphatase-like"/>
</dbReference>
<feature type="binding site" evidence="8">
    <location>
        <position position="65"/>
    </location>
    <ligand>
        <name>Mg(2+)</name>
        <dbReference type="ChEBI" id="CHEBI:18420"/>
        <label>1</label>
        <note>catalytic</note>
    </ligand>
</feature>
<dbReference type="Gene3D" id="3.30.540.10">
    <property type="entry name" value="Fructose-1,6-Bisphosphatase, subunit A, domain 1"/>
    <property type="match status" value="1"/>
</dbReference>
<feature type="binding site" evidence="8">
    <location>
        <position position="86"/>
    </location>
    <ligand>
        <name>Mg(2+)</name>
        <dbReference type="ChEBI" id="CHEBI:18420"/>
        <label>1</label>
        <note>catalytic</note>
    </ligand>
</feature>
<dbReference type="EC" id="3.1.3.11" evidence="2"/>
<evidence type="ECO:0000256" key="7">
    <source>
        <dbReference type="ARBA" id="ARBA00038103"/>
    </source>
</evidence>
<dbReference type="GO" id="GO:0007165">
    <property type="term" value="P:signal transduction"/>
    <property type="evidence" value="ECO:0007669"/>
    <property type="project" value="TreeGrafter"/>
</dbReference>
<keyword evidence="5 8" id="KW-0460">Magnesium</keyword>
<dbReference type="Proteomes" id="UP000199289">
    <property type="component" value="Unassembled WGS sequence"/>
</dbReference>
<dbReference type="Gene3D" id="3.40.190.80">
    <property type="match status" value="1"/>
</dbReference>
<comment type="catalytic activity">
    <reaction evidence="1">
        <text>beta-D-fructose 1,6-bisphosphate + H2O = beta-D-fructose 6-phosphate + phosphate</text>
        <dbReference type="Rhea" id="RHEA:11064"/>
        <dbReference type="ChEBI" id="CHEBI:15377"/>
        <dbReference type="ChEBI" id="CHEBI:32966"/>
        <dbReference type="ChEBI" id="CHEBI:43474"/>
        <dbReference type="ChEBI" id="CHEBI:57634"/>
        <dbReference type="EC" id="3.1.3.11"/>
    </reaction>
</comment>
<evidence type="ECO:0000313" key="9">
    <source>
        <dbReference type="EMBL" id="RDI69780.1"/>
    </source>
</evidence>
<keyword evidence="3 8" id="KW-0479">Metal-binding</keyword>
<dbReference type="PRINTS" id="PR00377">
    <property type="entry name" value="IMPHPHTASES"/>
</dbReference>
<accession>A0A1H1G947</accession>
<feature type="binding site" evidence="8">
    <location>
        <position position="85"/>
    </location>
    <ligand>
        <name>Mg(2+)</name>
        <dbReference type="ChEBI" id="CHEBI:18420"/>
        <label>1</label>
        <note>catalytic</note>
    </ligand>
</feature>
<dbReference type="PANTHER" id="PTHR20854:SF4">
    <property type="entry name" value="INOSITOL-1-MONOPHOSPHATASE-RELATED"/>
    <property type="match status" value="1"/>
</dbReference>
<evidence type="ECO:0000256" key="3">
    <source>
        <dbReference type="ARBA" id="ARBA00022723"/>
    </source>
</evidence>
<comment type="similarity">
    <text evidence="7">Belongs to the inositol monophosphatase superfamily. FBPase class 4 family.</text>
</comment>
<comment type="cofactor">
    <cofactor evidence="8">
        <name>Mg(2+)</name>
        <dbReference type="ChEBI" id="CHEBI:18420"/>
    </cofactor>
</comment>
<dbReference type="GO" id="GO:0046872">
    <property type="term" value="F:metal ion binding"/>
    <property type="evidence" value="ECO:0007669"/>
    <property type="project" value="UniProtKB-KW"/>
</dbReference>
<evidence type="ECO:0000313" key="12">
    <source>
        <dbReference type="Proteomes" id="UP000255421"/>
    </source>
</evidence>
<keyword evidence="6" id="KW-0119">Carbohydrate metabolism</keyword>
<dbReference type="InterPro" id="IPR020583">
    <property type="entry name" value="Inositol_monoP_metal-BS"/>
</dbReference>
<keyword evidence="12" id="KW-1185">Reference proteome</keyword>
<gene>
    <name evidence="9" type="ORF">DWB78_16650</name>
    <name evidence="10" type="ORF">SAMN05216278_3586</name>
</gene>
<keyword evidence="4" id="KW-0378">Hydrolase</keyword>
<dbReference type="PROSITE" id="PS00629">
    <property type="entry name" value="IMP_1"/>
    <property type="match status" value="1"/>
</dbReference>
<dbReference type="GO" id="GO:0042132">
    <property type="term" value="F:fructose 1,6-bisphosphate 1-phosphatase activity"/>
    <property type="evidence" value="ECO:0007669"/>
    <property type="project" value="UniProtKB-EC"/>
</dbReference>
<dbReference type="OrthoDB" id="58111at2157"/>
<feature type="binding site" evidence="8">
    <location>
        <position position="211"/>
    </location>
    <ligand>
        <name>Mg(2+)</name>
        <dbReference type="ChEBI" id="CHEBI:18420"/>
        <label>1</label>
        <note>catalytic</note>
    </ligand>
</feature>
<protein>
    <recommendedName>
        <fullName evidence="2">fructose-bisphosphatase</fullName>
        <ecNumber evidence="2">3.1.3.11</ecNumber>
    </recommendedName>
</protein>
<dbReference type="Proteomes" id="UP000255421">
    <property type="component" value="Unassembled WGS sequence"/>
</dbReference>
<evidence type="ECO:0000256" key="2">
    <source>
        <dbReference type="ARBA" id="ARBA00013093"/>
    </source>
</evidence>
<dbReference type="Pfam" id="PF00459">
    <property type="entry name" value="Inositol_P"/>
    <property type="match status" value="1"/>
</dbReference>
<evidence type="ECO:0000313" key="11">
    <source>
        <dbReference type="Proteomes" id="UP000199289"/>
    </source>
</evidence>
<name>A0A1H1G947_9EURY</name>
<evidence type="ECO:0000313" key="10">
    <source>
        <dbReference type="EMBL" id="SDR09438.1"/>
    </source>
</evidence>
<reference evidence="10" key="1">
    <citation type="submission" date="2016-10" db="EMBL/GenBank/DDBJ databases">
        <authorList>
            <person name="de Groot N.N."/>
        </authorList>
    </citation>
    <scope>NUCLEOTIDE SEQUENCE [LARGE SCALE GENOMIC DNA]</scope>
    <source>
        <strain evidence="10">CGMCC 1.12397</strain>
    </source>
</reference>
<reference evidence="9 12" key="3">
    <citation type="submission" date="2018-07" db="EMBL/GenBank/DDBJ databases">
        <title>Genome sequence of extremly halophilic archaeon Halopelagius longus strain BC12-B1.</title>
        <authorList>
            <person name="Zhang X."/>
        </authorList>
    </citation>
    <scope>NUCLEOTIDE SEQUENCE [LARGE SCALE GENOMIC DNA]</scope>
    <source>
        <strain evidence="9 12">BC12-B1</strain>
    </source>
</reference>
<organism evidence="10 11">
    <name type="scientific">Halopelagius longus</name>
    <dbReference type="NCBI Taxonomy" id="1236180"/>
    <lineage>
        <taxon>Archaea</taxon>
        <taxon>Methanobacteriati</taxon>
        <taxon>Methanobacteriota</taxon>
        <taxon>Stenosarchaea group</taxon>
        <taxon>Halobacteria</taxon>
        <taxon>Halobacteriales</taxon>
        <taxon>Haloferacaceae</taxon>
    </lineage>
</organism>
<reference evidence="11" key="2">
    <citation type="submission" date="2016-10" db="EMBL/GenBank/DDBJ databases">
        <authorList>
            <person name="Varghese N."/>
            <person name="Submissions S."/>
        </authorList>
    </citation>
    <scope>NUCLEOTIDE SEQUENCE [LARGE SCALE GENOMIC DNA]</scope>
    <source>
        <strain evidence="11">CGMCC 1.12397</strain>
    </source>
</reference>
<evidence type="ECO:0000256" key="4">
    <source>
        <dbReference type="ARBA" id="ARBA00022801"/>
    </source>
</evidence>
<dbReference type="GO" id="GO:0006020">
    <property type="term" value="P:inositol metabolic process"/>
    <property type="evidence" value="ECO:0007669"/>
    <property type="project" value="TreeGrafter"/>
</dbReference>
<evidence type="ECO:0000256" key="8">
    <source>
        <dbReference type="PIRSR" id="PIRSR600760-2"/>
    </source>
</evidence>
<dbReference type="SUPFAM" id="SSF56655">
    <property type="entry name" value="Carbohydrate phosphatase"/>
    <property type="match status" value="1"/>
</dbReference>
<dbReference type="EMBL" id="QQST01000003">
    <property type="protein sequence ID" value="RDI69780.1"/>
    <property type="molecule type" value="Genomic_DNA"/>
</dbReference>
<dbReference type="RefSeq" id="WP_092539074.1">
    <property type="nucleotide sequence ID" value="NZ_FNKQ01000005.1"/>
</dbReference>
<sequence>MTRYETAVRAAREGSEVAHDLFRTELDVETKSSKMDFVTRADTETQRRVISAVREEYPDATIVGEEEDELKSVPEDGNAWVVDPIDGTTNFVREAQLWTTTVAVVRDHETVAAVTVAPALGDTYAANPDSVTRNGEPMAASAHTDLAEFSVAPILRYGPERDDEFGDLLAGLIRNFGDLRRFGCAQVTLAMVACGTLEAAISAQPEPNPWDTVAGVYLVRRAGGTVTDVHGDPWEPGCEGIVASDGEAHDEVLDRVSEVIR</sequence>
<dbReference type="PANTHER" id="PTHR20854">
    <property type="entry name" value="INOSITOL MONOPHOSPHATASE"/>
    <property type="match status" value="1"/>
</dbReference>